<dbReference type="InParanoid" id="F0ZIC3"/>
<keyword evidence="2" id="KW-0472">Membrane</keyword>
<keyword evidence="4" id="KW-1185">Reference proteome</keyword>
<dbReference type="GeneID" id="10500898"/>
<dbReference type="OrthoDB" id="10627342at2759"/>
<dbReference type="KEGG" id="dpp:DICPUDRAFT_97620"/>
<dbReference type="Proteomes" id="UP000001064">
    <property type="component" value="Unassembled WGS sequence"/>
</dbReference>
<dbReference type="AlphaFoldDB" id="F0ZIC3"/>
<keyword evidence="2" id="KW-0812">Transmembrane</keyword>
<dbReference type="FunCoup" id="F0ZIC3">
    <property type="interactions" value="937"/>
</dbReference>
<dbReference type="RefSeq" id="XP_003287178.1">
    <property type="nucleotide sequence ID" value="XM_003287130.1"/>
</dbReference>
<organism evidence="3 4">
    <name type="scientific">Dictyostelium purpureum</name>
    <name type="common">Slime mold</name>
    <dbReference type="NCBI Taxonomy" id="5786"/>
    <lineage>
        <taxon>Eukaryota</taxon>
        <taxon>Amoebozoa</taxon>
        <taxon>Evosea</taxon>
        <taxon>Eumycetozoa</taxon>
        <taxon>Dictyostelia</taxon>
        <taxon>Dictyosteliales</taxon>
        <taxon>Dictyosteliaceae</taxon>
        <taxon>Dictyostelium</taxon>
    </lineage>
</organism>
<proteinExistence type="predicted"/>
<evidence type="ECO:0000256" key="1">
    <source>
        <dbReference type="SAM" id="MobiDB-lite"/>
    </source>
</evidence>
<dbReference type="OMA" id="NSYAWGI"/>
<accession>F0ZIC3</accession>
<dbReference type="eggNOG" id="ENOG502RI9J">
    <property type="taxonomic scope" value="Eukaryota"/>
</dbReference>
<evidence type="ECO:0008006" key="5">
    <source>
        <dbReference type="Google" id="ProtNLM"/>
    </source>
</evidence>
<dbReference type="EMBL" id="GL871031">
    <property type="protein sequence ID" value="EGC36300.1"/>
    <property type="molecule type" value="Genomic_DNA"/>
</dbReference>
<reference evidence="4" key="1">
    <citation type="journal article" date="2011" name="Genome Biol.">
        <title>Comparative genomics of the social amoebae Dictyostelium discoideum and Dictyostelium purpureum.</title>
        <authorList>
            <consortium name="US DOE Joint Genome Institute (JGI-PGF)"/>
            <person name="Sucgang R."/>
            <person name="Kuo A."/>
            <person name="Tian X."/>
            <person name="Salerno W."/>
            <person name="Parikh A."/>
            <person name="Feasley C.L."/>
            <person name="Dalin E."/>
            <person name="Tu H."/>
            <person name="Huang E."/>
            <person name="Barry K."/>
            <person name="Lindquist E."/>
            <person name="Shapiro H."/>
            <person name="Bruce D."/>
            <person name="Schmutz J."/>
            <person name="Salamov A."/>
            <person name="Fey P."/>
            <person name="Gaudet P."/>
            <person name="Anjard C."/>
            <person name="Babu M.M."/>
            <person name="Basu S."/>
            <person name="Bushmanova Y."/>
            <person name="van der Wel H."/>
            <person name="Katoh-Kurasawa M."/>
            <person name="Dinh C."/>
            <person name="Coutinho P.M."/>
            <person name="Saito T."/>
            <person name="Elias M."/>
            <person name="Schaap P."/>
            <person name="Kay R.R."/>
            <person name="Henrissat B."/>
            <person name="Eichinger L."/>
            <person name="Rivero F."/>
            <person name="Putnam N.H."/>
            <person name="West C.M."/>
            <person name="Loomis W.F."/>
            <person name="Chisholm R.L."/>
            <person name="Shaulsky G."/>
            <person name="Strassmann J.E."/>
            <person name="Queller D.C."/>
            <person name="Kuspa A."/>
            <person name="Grigoriev I.V."/>
        </authorList>
    </citation>
    <scope>NUCLEOTIDE SEQUENCE [LARGE SCALE GENOMIC DNA]</scope>
    <source>
        <strain evidence="4">QSDP1</strain>
    </source>
</reference>
<protein>
    <recommendedName>
        <fullName evidence="5">Transmembrane protein</fullName>
    </recommendedName>
</protein>
<feature type="compositionally biased region" description="Polar residues" evidence="1">
    <location>
        <begin position="27"/>
        <end position="37"/>
    </location>
</feature>
<evidence type="ECO:0000256" key="2">
    <source>
        <dbReference type="SAM" id="Phobius"/>
    </source>
</evidence>
<evidence type="ECO:0000313" key="3">
    <source>
        <dbReference type="EMBL" id="EGC36300.1"/>
    </source>
</evidence>
<dbReference type="VEuPathDB" id="AmoebaDB:DICPUDRAFT_97620"/>
<keyword evidence="2" id="KW-1133">Transmembrane helix</keyword>
<name>F0ZIC3_DICPU</name>
<feature type="compositionally biased region" description="Basic and acidic residues" evidence="1">
    <location>
        <begin position="1"/>
        <end position="26"/>
    </location>
</feature>
<evidence type="ECO:0000313" key="4">
    <source>
        <dbReference type="Proteomes" id="UP000001064"/>
    </source>
</evidence>
<feature type="transmembrane region" description="Helical" evidence="2">
    <location>
        <begin position="112"/>
        <end position="131"/>
    </location>
</feature>
<sequence length="148" mass="17156">MVKDNQDRETAFRVRNLKDQIKRNNEEFIQNQKQQQAKTEHKNASGGNTNSYEKVGGNSFHSKDQNTYKPRESFSDYFKQKNIEFDLKSGEANPPKLNVSEFYKGFVRFNSYAWGIAASFGLVCFISYKLIDKASKFASSNKEQEQKQ</sequence>
<feature type="region of interest" description="Disordered" evidence="1">
    <location>
        <begin position="1"/>
        <end position="68"/>
    </location>
</feature>
<gene>
    <name evidence="3" type="ORF">DICPUDRAFT_97620</name>
</gene>